<sequence>MADSTARTVKDVNPHEFIKAYSAHLKRSGKIMGKSQVFAQSEASTKSKSTTMKK</sequence>
<keyword evidence="2" id="KW-1185">Reference proteome</keyword>
<reference evidence="1 2" key="1">
    <citation type="submission" date="2012-08" db="EMBL/GenBank/DDBJ databases">
        <title>Oryza genome evolution.</title>
        <authorList>
            <person name="Wing R.A."/>
        </authorList>
    </citation>
    <scope>NUCLEOTIDE SEQUENCE</scope>
</reference>
<proteinExistence type="predicted"/>
<reference evidence="1" key="3">
    <citation type="submission" date="2015-04" db="UniProtKB">
        <authorList>
            <consortium name="EnsemblPlants"/>
        </authorList>
    </citation>
    <scope>IDENTIFICATION</scope>
</reference>
<accession>A0A0D9VVE7</accession>
<dbReference type="HOGENOM" id="CLU_3053244_0_0_1"/>
<evidence type="ECO:0000313" key="1">
    <source>
        <dbReference type="EnsemblPlants" id="LPERR03G18780.3"/>
    </source>
</evidence>
<dbReference type="AlphaFoldDB" id="A0A0D9VVE7"/>
<dbReference type="InterPro" id="IPR036388">
    <property type="entry name" value="WH-like_DNA-bd_sf"/>
</dbReference>
<reference evidence="2" key="2">
    <citation type="submission" date="2013-12" db="EMBL/GenBank/DDBJ databases">
        <authorList>
            <person name="Yu Y."/>
            <person name="Lee S."/>
            <person name="de Baynast K."/>
            <person name="Wissotski M."/>
            <person name="Liu L."/>
            <person name="Talag J."/>
            <person name="Goicoechea J."/>
            <person name="Angelova A."/>
            <person name="Jetty R."/>
            <person name="Kudrna D."/>
            <person name="Golser W."/>
            <person name="Rivera L."/>
            <person name="Zhang J."/>
            <person name="Wing R."/>
        </authorList>
    </citation>
    <scope>NUCLEOTIDE SEQUENCE</scope>
</reference>
<dbReference type="EnsemblPlants" id="LPERR03G18780.3">
    <property type="protein sequence ID" value="LPERR03G18780.3"/>
    <property type="gene ID" value="LPERR03G18780"/>
</dbReference>
<dbReference type="Gramene" id="LPERR03G18780.3">
    <property type="protein sequence ID" value="LPERR03G18780.3"/>
    <property type="gene ID" value="LPERR03G18780"/>
</dbReference>
<name>A0A0D9VVE7_9ORYZ</name>
<dbReference type="Gene3D" id="1.10.10.10">
    <property type="entry name" value="Winged helix-like DNA-binding domain superfamily/Winged helix DNA-binding domain"/>
    <property type="match status" value="1"/>
</dbReference>
<organism evidence="1 2">
    <name type="scientific">Leersia perrieri</name>
    <dbReference type="NCBI Taxonomy" id="77586"/>
    <lineage>
        <taxon>Eukaryota</taxon>
        <taxon>Viridiplantae</taxon>
        <taxon>Streptophyta</taxon>
        <taxon>Embryophyta</taxon>
        <taxon>Tracheophyta</taxon>
        <taxon>Spermatophyta</taxon>
        <taxon>Magnoliopsida</taxon>
        <taxon>Liliopsida</taxon>
        <taxon>Poales</taxon>
        <taxon>Poaceae</taxon>
        <taxon>BOP clade</taxon>
        <taxon>Oryzoideae</taxon>
        <taxon>Oryzeae</taxon>
        <taxon>Oryzinae</taxon>
        <taxon>Leersia</taxon>
    </lineage>
</organism>
<evidence type="ECO:0000313" key="2">
    <source>
        <dbReference type="Proteomes" id="UP000032180"/>
    </source>
</evidence>
<dbReference type="Proteomes" id="UP000032180">
    <property type="component" value="Chromosome 3"/>
</dbReference>
<protein>
    <submittedName>
        <fullName evidence="1">Uncharacterized protein</fullName>
    </submittedName>
</protein>